<dbReference type="Proteomes" id="UP000746747">
    <property type="component" value="Unassembled WGS sequence"/>
</dbReference>
<accession>A0A8J2Q4Q6</accession>
<evidence type="ECO:0000259" key="5">
    <source>
        <dbReference type="PROSITE" id="PS50054"/>
    </source>
</evidence>
<evidence type="ECO:0008006" key="9">
    <source>
        <dbReference type="Google" id="ProtNLM"/>
    </source>
</evidence>
<dbReference type="InterPro" id="IPR000340">
    <property type="entry name" value="Dual-sp_phosphatase_cat-dom"/>
</dbReference>
<dbReference type="OrthoDB" id="285418at2759"/>
<keyword evidence="3" id="KW-0904">Protein phosphatase</keyword>
<dbReference type="Gene3D" id="3.90.190.10">
    <property type="entry name" value="Protein tyrosine phosphatase superfamily"/>
    <property type="match status" value="1"/>
</dbReference>
<dbReference type="EMBL" id="CAKAEH010001416">
    <property type="protein sequence ID" value="CAG9535969.1"/>
    <property type="molecule type" value="Genomic_DNA"/>
</dbReference>
<dbReference type="InterPro" id="IPR016130">
    <property type="entry name" value="Tyr_Pase_AS"/>
</dbReference>
<comment type="caution">
    <text evidence="7">The sequence shown here is derived from an EMBL/GenBank/DDBJ whole genome shotgun (WGS) entry which is preliminary data.</text>
</comment>
<dbReference type="PROSITE" id="PS50056">
    <property type="entry name" value="TYR_PHOSPHATASE_2"/>
    <property type="match status" value="1"/>
</dbReference>
<feature type="transmembrane region" description="Helical" evidence="4">
    <location>
        <begin position="188"/>
        <end position="206"/>
    </location>
</feature>
<evidence type="ECO:0000256" key="1">
    <source>
        <dbReference type="ARBA" id="ARBA00008601"/>
    </source>
</evidence>
<dbReference type="SUPFAM" id="SSF52799">
    <property type="entry name" value="(Phosphotyrosine protein) phosphatases II"/>
    <property type="match status" value="1"/>
</dbReference>
<dbReference type="GO" id="GO:0005737">
    <property type="term" value="C:cytoplasm"/>
    <property type="evidence" value="ECO:0007669"/>
    <property type="project" value="TreeGrafter"/>
</dbReference>
<feature type="domain" description="Tyrosine specific protein phosphatases" evidence="6">
    <location>
        <begin position="72"/>
        <end position="134"/>
    </location>
</feature>
<name>A0A8J2Q4Q6_9BILA</name>
<gene>
    <name evidence="7" type="ORF">CJOHNSTONI_LOCUS5935</name>
</gene>
<dbReference type="SMART" id="SM00195">
    <property type="entry name" value="DSPc"/>
    <property type="match status" value="1"/>
</dbReference>
<reference evidence="7" key="1">
    <citation type="submission" date="2021-09" db="EMBL/GenBank/DDBJ databases">
        <authorList>
            <consortium name="Pathogen Informatics"/>
        </authorList>
    </citation>
    <scope>NUCLEOTIDE SEQUENCE</scope>
</reference>
<dbReference type="GO" id="GO:0004721">
    <property type="term" value="F:phosphoprotein phosphatase activity"/>
    <property type="evidence" value="ECO:0007669"/>
    <property type="project" value="UniProtKB-KW"/>
</dbReference>
<proteinExistence type="inferred from homology"/>
<dbReference type="InterPro" id="IPR029021">
    <property type="entry name" value="Prot-tyrosine_phosphatase-like"/>
</dbReference>
<dbReference type="Pfam" id="PF00782">
    <property type="entry name" value="DSPc"/>
    <property type="match status" value="1"/>
</dbReference>
<evidence type="ECO:0000313" key="7">
    <source>
        <dbReference type="EMBL" id="CAG9535969.1"/>
    </source>
</evidence>
<organism evidence="7 8">
    <name type="scientific">Cercopithifilaria johnstoni</name>
    <dbReference type="NCBI Taxonomy" id="2874296"/>
    <lineage>
        <taxon>Eukaryota</taxon>
        <taxon>Metazoa</taxon>
        <taxon>Ecdysozoa</taxon>
        <taxon>Nematoda</taxon>
        <taxon>Chromadorea</taxon>
        <taxon>Rhabditida</taxon>
        <taxon>Spirurina</taxon>
        <taxon>Spiruromorpha</taxon>
        <taxon>Filarioidea</taxon>
        <taxon>Onchocercidae</taxon>
        <taxon>Cercopithifilaria</taxon>
    </lineage>
</organism>
<dbReference type="PANTHER" id="PTHR45961">
    <property type="entry name" value="IP21249P"/>
    <property type="match status" value="1"/>
</dbReference>
<dbReference type="AlphaFoldDB" id="A0A8J2Q4Q6"/>
<dbReference type="PANTHER" id="PTHR45961:SF9">
    <property type="entry name" value="DUAL SPECIFICITY PROTEIN PHOSPHATASE 14"/>
    <property type="match status" value="1"/>
</dbReference>
<keyword evidence="4" id="KW-1133">Transmembrane helix</keyword>
<keyword evidence="4" id="KW-0472">Membrane</keyword>
<dbReference type="InterPro" id="IPR020422">
    <property type="entry name" value="TYR_PHOSPHATASE_DUAL_dom"/>
</dbReference>
<sequence length="216" mass="24369">MQTVSYQVNPEYAKLTQLVPGLFICGISELNRHNIEKNGITMIINTTNEVPNLKTLGNIPRMKLWIDDTPEADIYPHLEAVSDQIETVITGGGAVLVHCVAGVSRSATICLAYLTKYRCQTLRDAYFLMLSKRPLVRPNIGFWRQLIQFEQEIKRAPASVGMVYDEAQADHLLPDVYLSQTIQPIQSLWITLLIAGVVLFFLSMLIHPFSTFQFLS</sequence>
<dbReference type="PROSITE" id="PS00383">
    <property type="entry name" value="TYR_PHOSPHATASE_1"/>
    <property type="match status" value="1"/>
</dbReference>
<dbReference type="InterPro" id="IPR052103">
    <property type="entry name" value="Dual_spec_Phospatases"/>
</dbReference>
<dbReference type="CDD" id="cd14514">
    <property type="entry name" value="DUSP14-like"/>
    <property type="match status" value="1"/>
</dbReference>
<dbReference type="PROSITE" id="PS50054">
    <property type="entry name" value="TYR_PHOSPHATASE_DUAL"/>
    <property type="match status" value="1"/>
</dbReference>
<keyword evidence="4" id="KW-0812">Transmembrane</keyword>
<evidence type="ECO:0000256" key="2">
    <source>
        <dbReference type="ARBA" id="ARBA00022801"/>
    </source>
</evidence>
<dbReference type="InterPro" id="IPR000387">
    <property type="entry name" value="Tyr_Pase_dom"/>
</dbReference>
<evidence type="ECO:0000256" key="4">
    <source>
        <dbReference type="SAM" id="Phobius"/>
    </source>
</evidence>
<evidence type="ECO:0000259" key="6">
    <source>
        <dbReference type="PROSITE" id="PS50056"/>
    </source>
</evidence>
<comment type="similarity">
    <text evidence="1">Belongs to the protein-tyrosine phosphatase family. Non-receptor class dual specificity subfamily.</text>
</comment>
<protein>
    <recommendedName>
        <fullName evidence="9">Dual specificity protein phosphatase 14</fullName>
    </recommendedName>
</protein>
<feature type="domain" description="Tyrosine-protein phosphatase" evidence="5">
    <location>
        <begin position="14"/>
        <end position="155"/>
    </location>
</feature>
<keyword evidence="2" id="KW-0378">Hydrolase</keyword>
<evidence type="ECO:0000256" key="3">
    <source>
        <dbReference type="ARBA" id="ARBA00022912"/>
    </source>
</evidence>
<keyword evidence="8" id="KW-1185">Reference proteome</keyword>
<evidence type="ECO:0000313" key="8">
    <source>
        <dbReference type="Proteomes" id="UP000746747"/>
    </source>
</evidence>